<dbReference type="EMBL" id="AADV02000001">
    <property type="protein sequence ID" value="EAM53004.1"/>
    <property type="molecule type" value="Genomic_DNA"/>
</dbReference>
<evidence type="ECO:0000313" key="12">
    <source>
        <dbReference type="Proteomes" id="UP000003922"/>
    </source>
</evidence>
<evidence type="ECO:0000256" key="8">
    <source>
        <dbReference type="ARBA" id="ARBA00048679"/>
    </source>
</evidence>
<name>Q4CAD2_CROWT</name>
<dbReference type="KEGG" id="cwa:CwatDRAFT_6607"/>
<reference evidence="11" key="3">
    <citation type="submission" date="2016-12" db="EMBL/GenBank/DDBJ databases">
        <title>Annotation of the draft genome assembly of Crocosphaera watsonii WH 8501.</title>
        <authorList>
            <consortium name="US DOE Joint Genome Institute (JGI-ORNL)"/>
            <person name="Larimer F."/>
            <person name="Land M."/>
        </authorList>
    </citation>
    <scope>NUCLEOTIDE SEQUENCE</scope>
    <source>
        <strain evidence="11">WH 8501</strain>
    </source>
</reference>
<keyword evidence="6" id="KW-0067">ATP-binding</keyword>
<dbReference type="PANTHER" id="PTHR24363">
    <property type="entry name" value="SERINE/THREONINE PROTEIN KINASE"/>
    <property type="match status" value="1"/>
</dbReference>
<comment type="catalytic activity">
    <reaction evidence="7">
        <text>L-threonyl-[protein] + ATP = O-phospho-L-threonyl-[protein] + ADP + H(+)</text>
        <dbReference type="Rhea" id="RHEA:46608"/>
        <dbReference type="Rhea" id="RHEA-COMP:11060"/>
        <dbReference type="Rhea" id="RHEA-COMP:11605"/>
        <dbReference type="ChEBI" id="CHEBI:15378"/>
        <dbReference type="ChEBI" id="CHEBI:30013"/>
        <dbReference type="ChEBI" id="CHEBI:30616"/>
        <dbReference type="ChEBI" id="CHEBI:61977"/>
        <dbReference type="ChEBI" id="CHEBI:456216"/>
        <dbReference type="EC" id="2.7.11.1"/>
    </reaction>
</comment>
<evidence type="ECO:0000256" key="5">
    <source>
        <dbReference type="ARBA" id="ARBA00022777"/>
    </source>
</evidence>
<dbReference type="InterPro" id="IPR011009">
    <property type="entry name" value="Kinase-like_dom_sf"/>
</dbReference>
<reference evidence="11" key="1">
    <citation type="submission" date="2004-02" db="EMBL/GenBank/DDBJ databases">
        <authorList>
            <consortium name="DOE Joint Genome Institute"/>
        </authorList>
    </citation>
    <scope>NUCLEOTIDE SEQUENCE [LARGE SCALE GENOMIC DNA]</scope>
    <source>
        <strain evidence="11">WH 8501</strain>
    </source>
</reference>
<dbReference type="SMART" id="SM00220">
    <property type="entry name" value="S_TKc"/>
    <property type="match status" value="1"/>
</dbReference>
<dbReference type="GO" id="GO:0004674">
    <property type="term" value="F:protein serine/threonine kinase activity"/>
    <property type="evidence" value="ECO:0007669"/>
    <property type="project" value="UniProtKB-KW"/>
</dbReference>
<dbReference type="Proteomes" id="UP000003922">
    <property type="component" value="Unassembled WGS sequence"/>
</dbReference>
<comment type="caution">
    <text evidence="11">The sequence shown here is derived from an EMBL/GenBank/DDBJ whole genome shotgun (WGS) entry which is preliminary data.</text>
</comment>
<feature type="compositionally biased region" description="Polar residues" evidence="9">
    <location>
        <begin position="322"/>
        <end position="331"/>
    </location>
</feature>
<dbReference type="Pfam" id="PF00069">
    <property type="entry name" value="Pkinase"/>
    <property type="match status" value="1"/>
</dbReference>
<dbReference type="Gene3D" id="1.10.510.10">
    <property type="entry name" value="Transferase(Phosphotransferase) domain 1"/>
    <property type="match status" value="1"/>
</dbReference>
<reference evidence="11" key="2">
    <citation type="submission" date="2005-06" db="EMBL/GenBank/DDBJ databases">
        <title>Sequencing of the draft genome and assembly of Crocosphaera watsonii WH 8501.</title>
        <authorList>
            <consortium name="US DOE Joint Genome Institute (JGI-PGF)"/>
            <person name="Copeland A."/>
            <person name="Lucas S."/>
            <person name="Lapidus A."/>
            <person name="Barry K."/>
            <person name="Detter C."/>
            <person name="Glavina T."/>
            <person name="Hammon N."/>
            <person name="Israni S."/>
            <person name="Pitluck S."/>
            <person name="Richardson P."/>
        </authorList>
    </citation>
    <scope>NUCLEOTIDE SEQUENCE [LARGE SCALE GENOMIC DNA]</scope>
    <source>
        <strain evidence="11">WH 8501</strain>
    </source>
</reference>
<evidence type="ECO:0000256" key="6">
    <source>
        <dbReference type="ARBA" id="ARBA00022840"/>
    </source>
</evidence>
<evidence type="ECO:0000256" key="1">
    <source>
        <dbReference type="ARBA" id="ARBA00012513"/>
    </source>
</evidence>
<keyword evidence="4" id="KW-0547">Nucleotide-binding</keyword>
<organism evidence="11 12">
    <name type="scientific">Crocosphaera watsonii WH 8501</name>
    <dbReference type="NCBI Taxonomy" id="165597"/>
    <lineage>
        <taxon>Bacteria</taxon>
        <taxon>Bacillati</taxon>
        <taxon>Cyanobacteriota</taxon>
        <taxon>Cyanophyceae</taxon>
        <taxon>Oscillatoriophycideae</taxon>
        <taxon>Chroococcales</taxon>
        <taxon>Aphanothecaceae</taxon>
        <taxon>Crocosphaera</taxon>
    </lineage>
</organism>
<comment type="catalytic activity">
    <reaction evidence="8">
        <text>L-seryl-[protein] + ATP = O-phospho-L-seryl-[protein] + ADP + H(+)</text>
        <dbReference type="Rhea" id="RHEA:17989"/>
        <dbReference type="Rhea" id="RHEA-COMP:9863"/>
        <dbReference type="Rhea" id="RHEA-COMP:11604"/>
        <dbReference type="ChEBI" id="CHEBI:15378"/>
        <dbReference type="ChEBI" id="CHEBI:29999"/>
        <dbReference type="ChEBI" id="CHEBI:30616"/>
        <dbReference type="ChEBI" id="CHEBI:83421"/>
        <dbReference type="ChEBI" id="CHEBI:456216"/>
        <dbReference type="EC" id="2.7.11.1"/>
    </reaction>
</comment>
<keyword evidence="2" id="KW-0723">Serine/threonine-protein kinase</keyword>
<feature type="domain" description="Protein kinase" evidence="10">
    <location>
        <begin position="1"/>
        <end position="252"/>
    </location>
</feature>
<feature type="region of interest" description="Disordered" evidence="9">
    <location>
        <begin position="307"/>
        <end position="337"/>
    </location>
</feature>
<accession>Q4CAD2</accession>
<dbReference type="CDD" id="cd14014">
    <property type="entry name" value="STKc_PknB_like"/>
    <property type="match status" value="1"/>
</dbReference>
<gene>
    <name evidence="11" type="ORF">CwatDRAFT_6607</name>
</gene>
<dbReference type="PROSITE" id="PS50011">
    <property type="entry name" value="PROTEIN_KINASE_DOM"/>
    <property type="match status" value="1"/>
</dbReference>
<evidence type="ECO:0000313" key="11">
    <source>
        <dbReference type="EMBL" id="EAM53004.1"/>
    </source>
</evidence>
<evidence type="ECO:0000256" key="4">
    <source>
        <dbReference type="ARBA" id="ARBA00022741"/>
    </source>
</evidence>
<evidence type="ECO:0000256" key="9">
    <source>
        <dbReference type="SAM" id="MobiDB-lite"/>
    </source>
</evidence>
<proteinExistence type="predicted"/>
<keyword evidence="5 11" id="KW-0418">Kinase</keyword>
<sequence>MDEKRVIKKLVTVMQGANLKKAQELFKREKKRLYELNHPQIPKLYAYFEDNNDFYLVQEFIEGDTLFDEVWQKGRFSEGKIKLFLRELLPVLDYLHKQKILHRDIKPENIMRRVSTNNYESGKTAELILIDFGASKQVSTTMKSMAGSVIYTPGYAPMEQMQGRAKPASDIYSLGVTAVRLLTQCFPNDEDEYGNTIDKLLDENHSDWRWREYAQEQGITINPGLADILDKMLAQNISNRYQTAEAVLNDLNSLDTSQVTSSPIVTPQPPVKKQVAKTFVPSSSSEKQVAKTFVPSSSSEKQVAKTFVPSSSSEKPIAKTFVPSSPQIQTPQPKPDPLEMISILTMKVRLMMAVLG</sequence>
<protein>
    <recommendedName>
        <fullName evidence="1">non-specific serine/threonine protein kinase</fullName>
        <ecNumber evidence="1">2.7.11.1</ecNumber>
    </recommendedName>
</protein>
<keyword evidence="12" id="KW-1185">Reference proteome</keyword>
<evidence type="ECO:0000256" key="2">
    <source>
        <dbReference type="ARBA" id="ARBA00022527"/>
    </source>
</evidence>
<evidence type="ECO:0000259" key="10">
    <source>
        <dbReference type="PROSITE" id="PS50011"/>
    </source>
</evidence>
<evidence type="ECO:0000256" key="7">
    <source>
        <dbReference type="ARBA" id="ARBA00047899"/>
    </source>
</evidence>
<dbReference type="SUPFAM" id="SSF56112">
    <property type="entry name" value="Protein kinase-like (PK-like)"/>
    <property type="match status" value="1"/>
</dbReference>
<dbReference type="AlphaFoldDB" id="Q4CAD2"/>
<dbReference type="InterPro" id="IPR000719">
    <property type="entry name" value="Prot_kinase_dom"/>
</dbReference>
<dbReference type="EC" id="2.7.11.1" evidence="1"/>
<dbReference type="PANTHER" id="PTHR24363:SF0">
    <property type="entry name" value="SERINE_THREONINE KINASE LIKE DOMAIN CONTAINING 1"/>
    <property type="match status" value="1"/>
</dbReference>
<dbReference type="GO" id="GO:0005524">
    <property type="term" value="F:ATP binding"/>
    <property type="evidence" value="ECO:0007669"/>
    <property type="project" value="UniProtKB-KW"/>
</dbReference>
<evidence type="ECO:0000256" key="3">
    <source>
        <dbReference type="ARBA" id="ARBA00022679"/>
    </source>
</evidence>
<keyword evidence="3" id="KW-0808">Transferase</keyword>